<organism evidence="12 13">
    <name type="scientific">Brachionus plicatilis</name>
    <name type="common">Marine rotifer</name>
    <name type="synonym">Brachionus muelleri</name>
    <dbReference type="NCBI Taxonomy" id="10195"/>
    <lineage>
        <taxon>Eukaryota</taxon>
        <taxon>Metazoa</taxon>
        <taxon>Spiralia</taxon>
        <taxon>Gnathifera</taxon>
        <taxon>Rotifera</taxon>
        <taxon>Eurotatoria</taxon>
        <taxon>Monogononta</taxon>
        <taxon>Pseudotrocha</taxon>
        <taxon>Ploima</taxon>
        <taxon>Brachionidae</taxon>
        <taxon>Brachionus</taxon>
    </lineage>
</organism>
<evidence type="ECO:0000256" key="3">
    <source>
        <dbReference type="ARBA" id="ARBA00008218"/>
    </source>
</evidence>
<evidence type="ECO:0000256" key="9">
    <source>
        <dbReference type="ARBA" id="ARBA00031864"/>
    </source>
</evidence>
<comment type="similarity">
    <text evidence="3">Belongs to the SNUT3 family.</text>
</comment>
<evidence type="ECO:0000256" key="5">
    <source>
        <dbReference type="ARBA" id="ARBA00014357"/>
    </source>
</evidence>
<evidence type="ECO:0000259" key="11">
    <source>
        <dbReference type="Pfam" id="PF08648"/>
    </source>
</evidence>
<dbReference type="Pfam" id="PF08648">
    <property type="entry name" value="SNRNP27"/>
    <property type="match status" value="1"/>
</dbReference>
<feature type="region of interest" description="Disordered" evidence="10">
    <location>
        <begin position="1"/>
        <end position="56"/>
    </location>
</feature>
<dbReference type="EMBL" id="REGN01012911">
    <property type="protein sequence ID" value="RMZ94639.1"/>
    <property type="molecule type" value="Genomic_DNA"/>
</dbReference>
<comment type="subunit">
    <text evidence="4">Part of a tri-snRNP complex.</text>
</comment>
<dbReference type="PANTHER" id="PTHR31077">
    <property type="entry name" value="U4/U6.U5 SMALL NUCLEAR RIBONUCLEOPROTEIN 27 KDA PROTEIN"/>
    <property type="match status" value="1"/>
</dbReference>
<comment type="function">
    <text evidence="1">May play a role in mRNA splicing.</text>
</comment>
<dbReference type="OrthoDB" id="21368at2759"/>
<accession>A0A3M7P6R1</accession>
<protein>
    <recommendedName>
        <fullName evidence="5">U4/U6.U5 small nuclear ribonucleoprotein 27 kDa protein</fullName>
    </recommendedName>
    <alternativeName>
        <fullName evidence="9">U4/U6.U5 tri-snRNP-associated protein 3</fullName>
    </alternativeName>
</protein>
<evidence type="ECO:0000256" key="4">
    <source>
        <dbReference type="ARBA" id="ARBA00011825"/>
    </source>
</evidence>
<feature type="compositionally biased region" description="Basic residues" evidence="10">
    <location>
        <begin position="10"/>
        <end position="40"/>
    </location>
</feature>
<sequence length="147" mass="17006">RNRERSHRDKDRHKSSRKSRSRSRSRHRKDKRSRSPRFKRDRSSSSSSSGSLHKIDYLTLGGNVKSKQTNNLNLDKPLILNPNEMAGKTEDEIEMLKIMGFTGFDTTKGKHVDGACNAYAVNIQQKRKYRQYMNRKGGFNRPLDPVA</sequence>
<keyword evidence="8" id="KW-0539">Nucleus</keyword>
<reference evidence="12 13" key="1">
    <citation type="journal article" date="2018" name="Sci. Rep.">
        <title>Genomic signatures of local adaptation to the degree of environmental predictability in rotifers.</title>
        <authorList>
            <person name="Franch-Gras L."/>
            <person name="Hahn C."/>
            <person name="Garcia-Roger E.M."/>
            <person name="Carmona M.J."/>
            <person name="Serra M."/>
            <person name="Gomez A."/>
        </authorList>
    </citation>
    <scope>NUCLEOTIDE SEQUENCE [LARGE SCALE GENOMIC DNA]</scope>
    <source>
        <strain evidence="12">HYR1</strain>
    </source>
</reference>
<dbReference type="GO" id="GO:0008380">
    <property type="term" value="P:RNA splicing"/>
    <property type="evidence" value="ECO:0007669"/>
    <property type="project" value="UniProtKB-KW"/>
</dbReference>
<dbReference type="PANTHER" id="PTHR31077:SF1">
    <property type="entry name" value="U4_U6.U5 SMALL NUCLEAR RIBONUCLEOPROTEIN 27 KDA PROTEIN"/>
    <property type="match status" value="1"/>
</dbReference>
<evidence type="ECO:0000256" key="6">
    <source>
        <dbReference type="ARBA" id="ARBA00022664"/>
    </source>
</evidence>
<keyword evidence="13" id="KW-1185">Reference proteome</keyword>
<dbReference type="Proteomes" id="UP000276133">
    <property type="component" value="Unassembled WGS sequence"/>
</dbReference>
<evidence type="ECO:0000256" key="2">
    <source>
        <dbReference type="ARBA" id="ARBA00004123"/>
    </source>
</evidence>
<dbReference type="GO" id="GO:0071011">
    <property type="term" value="C:precatalytic spliceosome"/>
    <property type="evidence" value="ECO:0007669"/>
    <property type="project" value="TreeGrafter"/>
</dbReference>
<feature type="non-terminal residue" evidence="12">
    <location>
        <position position="1"/>
    </location>
</feature>
<evidence type="ECO:0000256" key="8">
    <source>
        <dbReference type="ARBA" id="ARBA00023242"/>
    </source>
</evidence>
<evidence type="ECO:0000256" key="7">
    <source>
        <dbReference type="ARBA" id="ARBA00023187"/>
    </source>
</evidence>
<feature type="domain" description="U4/U6.U5 small nuclear ribonucleoprotein 27kDa protein" evidence="11">
    <location>
        <begin position="90"/>
        <end position="146"/>
    </location>
</feature>
<evidence type="ECO:0000313" key="12">
    <source>
        <dbReference type="EMBL" id="RMZ94639.1"/>
    </source>
</evidence>
<evidence type="ECO:0000256" key="10">
    <source>
        <dbReference type="SAM" id="MobiDB-lite"/>
    </source>
</evidence>
<name>A0A3M7P6R1_BRAPC</name>
<dbReference type="InterPro" id="IPR013957">
    <property type="entry name" value="SNRNP27"/>
</dbReference>
<dbReference type="STRING" id="10195.A0A3M7P6R1"/>
<dbReference type="GO" id="GO:0006397">
    <property type="term" value="P:mRNA processing"/>
    <property type="evidence" value="ECO:0007669"/>
    <property type="project" value="UniProtKB-KW"/>
</dbReference>
<comment type="caution">
    <text evidence="12">The sequence shown here is derived from an EMBL/GenBank/DDBJ whole genome shotgun (WGS) entry which is preliminary data.</text>
</comment>
<keyword evidence="7" id="KW-0508">mRNA splicing</keyword>
<dbReference type="AlphaFoldDB" id="A0A3M7P6R1"/>
<gene>
    <name evidence="12" type="ORF">BpHYR1_048667</name>
</gene>
<evidence type="ECO:0000256" key="1">
    <source>
        <dbReference type="ARBA" id="ARBA00003632"/>
    </source>
</evidence>
<comment type="subcellular location">
    <subcellularLocation>
        <location evidence="2">Nucleus</location>
    </subcellularLocation>
</comment>
<proteinExistence type="inferred from homology"/>
<evidence type="ECO:0000313" key="13">
    <source>
        <dbReference type="Proteomes" id="UP000276133"/>
    </source>
</evidence>
<keyword evidence="6" id="KW-0507">mRNA processing</keyword>